<dbReference type="InterPro" id="IPR006569">
    <property type="entry name" value="CID_dom"/>
</dbReference>
<dbReference type="SMART" id="SM00582">
    <property type="entry name" value="RPR"/>
    <property type="match status" value="1"/>
</dbReference>
<feature type="region of interest" description="Disordered" evidence="2">
    <location>
        <begin position="137"/>
        <end position="156"/>
    </location>
</feature>
<evidence type="ECO:0000259" key="3">
    <source>
        <dbReference type="PROSITE" id="PS51391"/>
    </source>
</evidence>
<dbReference type="AlphaFoldDB" id="H2ZMK2"/>
<reference evidence="4" key="3">
    <citation type="submission" date="2025-09" db="UniProtKB">
        <authorList>
            <consortium name="Ensembl"/>
        </authorList>
    </citation>
    <scope>IDENTIFICATION</scope>
</reference>
<dbReference type="PANTHER" id="PTHR23140">
    <property type="entry name" value="RNA PROCESSING PROTEIN LD23810P"/>
    <property type="match status" value="1"/>
</dbReference>
<dbReference type="Proteomes" id="UP000007875">
    <property type="component" value="Unassembled WGS sequence"/>
</dbReference>
<keyword evidence="1" id="KW-0694">RNA-binding</keyword>
<dbReference type="InterPro" id="IPR051485">
    <property type="entry name" value="SR-CTD_assoc_factor"/>
</dbReference>
<dbReference type="Pfam" id="PF04818">
    <property type="entry name" value="CID"/>
    <property type="match status" value="1"/>
</dbReference>
<proteinExistence type="predicted"/>
<accession>H2ZMK2</accession>
<dbReference type="Ensembl" id="ENSCSAVT00000019024.1">
    <property type="protein sequence ID" value="ENSCSAVP00000018818.1"/>
    <property type="gene ID" value="ENSCSAVG00000011056.1"/>
</dbReference>
<protein>
    <recommendedName>
        <fullName evidence="3">CID domain-containing protein</fullName>
    </recommendedName>
</protein>
<evidence type="ECO:0000256" key="2">
    <source>
        <dbReference type="SAM" id="MobiDB-lite"/>
    </source>
</evidence>
<dbReference type="PANTHER" id="PTHR23140:SF4">
    <property type="entry name" value="PROTEIN CBR-NRD-1"/>
    <property type="match status" value="1"/>
</dbReference>
<feature type="domain" description="CID" evidence="3">
    <location>
        <begin position="1"/>
        <end position="139"/>
    </location>
</feature>
<organism evidence="4 5">
    <name type="scientific">Ciona savignyi</name>
    <name type="common">Pacific transparent sea squirt</name>
    <dbReference type="NCBI Taxonomy" id="51511"/>
    <lineage>
        <taxon>Eukaryota</taxon>
        <taxon>Metazoa</taxon>
        <taxon>Chordata</taxon>
        <taxon>Tunicata</taxon>
        <taxon>Ascidiacea</taxon>
        <taxon>Phlebobranchia</taxon>
        <taxon>Cionidae</taxon>
        <taxon>Ciona</taxon>
    </lineage>
</organism>
<reference evidence="5" key="1">
    <citation type="submission" date="2003-08" db="EMBL/GenBank/DDBJ databases">
        <authorList>
            <person name="Birren B."/>
            <person name="Nusbaum C."/>
            <person name="Abebe A."/>
            <person name="Abouelleil A."/>
            <person name="Adekoya E."/>
            <person name="Ait-zahra M."/>
            <person name="Allen N."/>
            <person name="Allen T."/>
            <person name="An P."/>
            <person name="Anderson M."/>
            <person name="Anderson S."/>
            <person name="Arachchi H."/>
            <person name="Armbruster J."/>
            <person name="Bachantsang P."/>
            <person name="Baldwin J."/>
            <person name="Barry A."/>
            <person name="Bayul T."/>
            <person name="Blitshsteyn B."/>
            <person name="Bloom T."/>
            <person name="Blye J."/>
            <person name="Boguslavskiy L."/>
            <person name="Borowsky M."/>
            <person name="Boukhgalter B."/>
            <person name="Brunache A."/>
            <person name="Butler J."/>
            <person name="Calixte N."/>
            <person name="Calvo S."/>
            <person name="Camarata J."/>
            <person name="Campo K."/>
            <person name="Chang J."/>
            <person name="Cheshatsang Y."/>
            <person name="Citroen M."/>
            <person name="Collymore A."/>
            <person name="Considine T."/>
            <person name="Cook A."/>
            <person name="Cooke P."/>
            <person name="Corum B."/>
            <person name="Cuomo C."/>
            <person name="David R."/>
            <person name="Dawoe T."/>
            <person name="Degray S."/>
            <person name="Dodge S."/>
            <person name="Dooley K."/>
            <person name="Dorje P."/>
            <person name="Dorjee K."/>
            <person name="Dorris L."/>
            <person name="Duffey N."/>
            <person name="Dupes A."/>
            <person name="Elkins T."/>
            <person name="Engels R."/>
            <person name="Erickson J."/>
            <person name="Farina A."/>
            <person name="Faro S."/>
            <person name="Ferreira P."/>
            <person name="Fischer H."/>
            <person name="Fitzgerald M."/>
            <person name="Foley K."/>
            <person name="Gage D."/>
            <person name="Galagan J."/>
            <person name="Gearin G."/>
            <person name="Gnerre S."/>
            <person name="Gnirke A."/>
            <person name="Goyette A."/>
            <person name="Graham J."/>
            <person name="Grandbois E."/>
            <person name="Gyaltsen K."/>
            <person name="Hafez N."/>
            <person name="Hagopian D."/>
            <person name="Hagos B."/>
            <person name="Hall J."/>
            <person name="Hatcher B."/>
            <person name="Heller A."/>
            <person name="Higgins H."/>
            <person name="Honan T."/>
            <person name="Horn A."/>
            <person name="Houde N."/>
            <person name="Hughes L."/>
            <person name="Hulme W."/>
            <person name="Husby E."/>
            <person name="Iliev I."/>
            <person name="Jaffe D."/>
            <person name="Jones C."/>
            <person name="Kamal M."/>
            <person name="Kamat A."/>
            <person name="Kamvysselis M."/>
            <person name="Karlsson E."/>
            <person name="Kells C."/>
            <person name="Kieu A."/>
            <person name="Kisner P."/>
            <person name="Kodira C."/>
            <person name="Kulbokas E."/>
            <person name="Labutti K."/>
            <person name="Lama D."/>
            <person name="Landers T."/>
            <person name="Leger J."/>
            <person name="Levine S."/>
            <person name="Lewis D."/>
            <person name="Lewis T."/>
            <person name="Lindblad-toh K."/>
            <person name="Liu X."/>
            <person name="Lokyitsang T."/>
            <person name="Lokyitsang Y."/>
            <person name="Lucien O."/>
            <person name="Lui A."/>
            <person name="Ma L.J."/>
            <person name="Mabbitt R."/>
            <person name="Macdonald J."/>
            <person name="Maclean C."/>
            <person name="Major J."/>
            <person name="Manning J."/>
            <person name="Marabella R."/>
            <person name="Maru K."/>
            <person name="Matthews C."/>
            <person name="Mauceli E."/>
            <person name="Mccarthy M."/>
            <person name="Mcdonough S."/>
            <person name="Mcghee T."/>
            <person name="Meldrim J."/>
            <person name="Meneus L."/>
            <person name="Mesirov J."/>
            <person name="Mihalev A."/>
            <person name="Mihova T."/>
            <person name="Mikkelsen T."/>
            <person name="Mlenga V."/>
            <person name="Moru K."/>
            <person name="Mozes J."/>
            <person name="Mulrain L."/>
            <person name="Munson G."/>
            <person name="Naylor J."/>
            <person name="Newes C."/>
            <person name="Nguyen C."/>
            <person name="Nguyen N."/>
            <person name="Nguyen T."/>
            <person name="Nicol R."/>
            <person name="Nielsen C."/>
            <person name="Nizzari M."/>
            <person name="Norbu C."/>
            <person name="Norbu N."/>
            <person name="O'donnell P."/>
            <person name="Okoawo O."/>
            <person name="O'leary S."/>
            <person name="Omotosho B."/>
            <person name="O'neill K."/>
            <person name="Osman S."/>
            <person name="Parker S."/>
            <person name="Perrin D."/>
            <person name="Phunkhang P."/>
            <person name="Piqani B."/>
            <person name="Purcell S."/>
            <person name="Rachupka T."/>
            <person name="Ramasamy U."/>
            <person name="Rameau R."/>
            <person name="Ray V."/>
            <person name="Raymond C."/>
            <person name="Retta R."/>
            <person name="Richardson S."/>
            <person name="Rise C."/>
            <person name="Rodriguez J."/>
            <person name="Rogers J."/>
            <person name="Rogov P."/>
            <person name="Rutman M."/>
            <person name="Schupbach R."/>
            <person name="Seaman C."/>
            <person name="Settipalli S."/>
            <person name="Sharpe T."/>
            <person name="Sheridan J."/>
            <person name="Sherpa N."/>
            <person name="Shi J."/>
            <person name="Smirnov S."/>
            <person name="Smith C."/>
            <person name="Sougnez C."/>
            <person name="Spencer B."/>
            <person name="Stalker J."/>
            <person name="Stange-thomann N."/>
            <person name="Stavropoulos S."/>
            <person name="Stetson K."/>
            <person name="Stone C."/>
            <person name="Stone S."/>
            <person name="Stubbs M."/>
            <person name="Talamas J."/>
            <person name="Tchuinga P."/>
            <person name="Tenzing P."/>
            <person name="Tesfaye S."/>
            <person name="Theodore J."/>
            <person name="Thoulutsang Y."/>
            <person name="Topham K."/>
            <person name="Towey S."/>
            <person name="Tsamla T."/>
            <person name="Tsomo N."/>
            <person name="Vallee D."/>
            <person name="Vassiliev H."/>
            <person name="Venkataraman V."/>
            <person name="Vinson J."/>
            <person name="Vo A."/>
            <person name="Wade C."/>
            <person name="Wang S."/>
            <person name="Wangchuk T."/>
            <person name="Wangdi T."/>
            <person name="Whittaker C."/>
            <person name="Wilkinson J."/>
            <person name="Wu Y."/>
            <person name="Wyman D."/>
            <person name="Yadav S."/>
            <person name="Yang S."/>
            <person name="Yang X."/>
            <person name="Yeager S."/>
            <person name="Yee E."/>
            <person name="Young G."/>
            <person name="Zainoun J."/>
            <person name="Zembeck L."/>
            <person name="Zimmer A."/>
            <person name="Zody M."/>
            <person name="Lander E."/>
        </authorList>
    </citation>
    <scope>NUCLEOTIDE SEQUENCE [LARGE SCALE GENOMIC DNA]</scope>
</reference>
<dbReference type="FunFam" id="1.25.40.90:FF:000004">
    <property type="entry name" value="splicing factor, arginine/serine-rich 15"/>
    <property type="match status" value="1"/>
</dbReference>
<dbReference type="Gene3D" id="1.25.40.90">
    <property type="match status" value="1"/>
</dbReference>
<evidence type="ECO:0000313" key="5">
    <source>
        <dbReference type="Proteomes" id="UP000007875"/>
    </source>
</evidence>
<dbReference type="InterPro" id="IPR008942">
    <property type="entry name" value="ENTH_VHS"/>
</dbReference>
<keyword evidence="5" id="KW-1185">Reference proteome</keyword>
<evidence type="ECO:0000313" key="4">
    <source>
        <dbReference type="Ensembl" id="ENSCSAVP00000018818.1"/>
    </source>
</evidence>
<dbReference type="GO" id="GO:0003723">
    <property type="term" value="F:RNA binding"/>
    <property type="evidence" value="ECO:0007669"/>
    <property type="project" value="UniProtKB-KW"/>
</dbReference>
<dbReference type="PROSITE" id="PS51391">
    <property type="entry name" value="CID"/>
    <property type="match status" value="1"/>
</dbReference>
<dbReference type="SUPFAM" id="SSF48464">
    <property type="entry name" value="ENTH/VHS domain"/>
    <property type="match status" value="1"/>
</dbReference>
<dbReference type="CDD" id="cd16983">
    <property type="entry name" value="CID_SCAF8_like"/>
    <property type="match status" value="1"/>
</dbReference>
<dbReference type="HOGENOM" id="CLU_083346_0_0_1"/>
<evidence type="ECO:0000256" key="1">
    <source>
        <dbReference type="ARBA" id="ARBA00022884"/>
    </source>
</evidence>
<sequence length="206" mass="23198">MDVVKSFNDELSGIYEAKPPISRAKMSSLTKKAIKGIKFYKHIVQSVEKFVQKCRPEYKVPGLYVIDSVVRQSRHQFGAEKDVFMPRLCKNIITTFQHIYKCPEEDKPRILRVLNLWQKNSVFPQETVQQLIMMGGAPSPPPSQPQADTVPKPAAPDAANLTNILTHLLANPDTSQIQNLAGLLSNSQQNQLNDLLYQIKGNENVN</sequence>
<reference evidence="4" key="2">
    <citation type="submission" date="2025-08" db="UniProtKB">
        <authorList>
            <consortium name="Ensembl"/>
        </authorList>
    </citation>
    <scope>IDENTIFICATION</scope>
</reference>
<dbReference type="GO" id="GO:0005634">
    <property type="term" value="C:nucleus"/>
    <property type="evidence" value="ECO:0007669"/>
    <property type="project" value="TreeGrafter"/>
</dbReference>
<name>H2ZMK2_CIOSA</name>